<dbReference type="RefSeq" id="WP_165204371.1">
    <property type="nucleotide sequence ID" value="NZ_CP025086.1"/>
</dbReference>
<evidence type="ECO:0000313" key="2">
    <source>
        <dbReference type="Proteomes" id="UP000256900"/>
    </source>
</evidence>
<keyword evidence="2" id="KW-1185">Reference proteome</keyword>
<gene>
    <name evidence="1" type="ORF">DES32_3193</name>
</gene>
<accession>A0A3D9YL21</accession>
<organism evidence="1 2">
    <name type="scientific">Methylovirgula ligni</name>
    <dbReference type="NCBI Taxonomy" id="569860"/>
    <lineage>
        <taxon>Bacteria</taxon>
        <taxon>Pseudomonadati</taxon>
        <taxon>Pseudomonadota</taxon>
        <taxon>Alphaproteobacteria</taxon>
        <taxon>Hyphomicrobiales</taxon>
        <taxon>Beijerinckiaceae</taxon>
        <taxon>Methylovirgula</taxon>
    </lineage>
</organism>
<reference evidence="1 2" key="1">
    <citation type="submission" date="2018-08" db="EMBL/GenBank/DDBJ databases">
        <title>Genomic Encyclopedia of Type Strains, Phase IV (KMG-IV): sequencing the most valuable type-strain genomes for metagenomic binning, comparative biology and taxonomic classification.</title>
        <authorList>
            <person name="Goeker M."/>
        </authorList>
    </citation>
    <scope>NUCLEOTIDE SEQUENCE [LARGE SCALE GENOMIC DNA]</scope>
    <source>
        <strain evidence="1 2">BW863</strain>
    </source>
</reference>
<dbReference type="AlphaFoldDB" id="A0A3D9YL21"/>
<sequence length="161" mass="17888">MPFPKPAAATDRETLEEIARLWADPNNTKQAIAERYGYSVGWLDRRLDEARNMGFAVFPRAGGRGAASTFTDELVQLVATLVADKTPHNEIMRRLGKDSSWVSHAKYLARHRGFDVAAAPEASAKTPSDLVAGLRVTRRRRGGITITLPYLRCLDPEARRV</sequence>
<proteinExistence type="predicted"/>
<protein>
    <submittedName>
        <fullName evidence="1">Uncharacterized protein</fullName>
    </submittedName>
</protein>
<comment type="caution">
    <text evidence="1">The sequence shown here is derived from an EMBL/GenBank/DDBJ whole genome shotgun (WGS) entry which is preliminary data.</text>
</comment>
<name>A0A3D9YL21_9HYPH</name>
<dbReference type="Proteomes" id="UP000256900">
    <property type="component" value="Unassembled WGS sequence"/>
</dbReference>
<dbReference type="EMBL" id="QUMO01000006">
    <property type="protein sequence ID" value="REF83277.1"/>
    <property type="molecule type" value="Genomic_DNA"/>
</dbReference>
<evidence type="ECO:0000313" key="1">
    <source>
        <dbReference type="EMBL" id="REF83277.1"/>
    </source>
</evidence>